<dbReference type="EMBL" id="QTSX02004287">
    <property type="protein sequence ID" value="KAJ9066512.1"/>
    <property type="molecule type" value="Genomic_DNA"/>
</dbReference>
<name>A0ACC2SWM7_9FUNG</name>
<gene>
    <name evidence="1" type="primary">PRB1_4</name>
    <name evidence="1" type="ORF">DSO57_1008706</name>
</gene>
<reference evidence="1" key="1">
    <citation type="submission" date="2022-04" db="EMBL/GenBank/DDBJ databases">
        <title>Genome of the entomopathogenic fungus Entomophthora muscae.</title>
        <authorList>
            <person name="Elya C."/>
            <person name="Lovett B.R."/>
            <person name="Lee E."/>
            <person name="Macias A.M."/>
            <person name="Hajek A.E."/>
            <person name="De Bivort B.L."/>
            <person name="Kasson M.T."/>
            <person name="De Fine Licht H.H."/>
            <person name="Stajich J.E."/>
        </authorList>
    </citation>
    <scope>NUCLEOTIDE SEQUENCE</scope>
    <source>
        <strain evidence="1">Berkeley</strain>
    </source>
</reference>
<dbReference type="EC" id="3.4.21.48" evidence="1"/>
<organism evidence="1 2">
    <name type="scientific">Entomophthora muscae</name>
    <dbReference type="NCBI Taxonomy" id="34485"/>
    <lineage>
        <taxon>Eukaryota</taxon>
        <taxon>Fungi</taxon>
        <taxon>Fungi incertae sedis</taxon>
        <taxon>Zoopagomycota</taxon>
        <taxon>Entomophthoromycotina</taxon>
        <taxon>Entomophthoromycetes</taxon>
        <taxon>Entomophthorales</taxon>
        <taxon>Entomophthoraceae</taxon>
        <taxon>Entomophthora</taxon>
    </lineage>
</organism>
<keyword evidence="2" id="KW-1185">Reference proteome</keyword>
<comment type="caution">
    <text evidence="1">The sequence shown here is derived from an EMBL/GenBank/DDBJ whole genome shotgun (WGS) entry which is preliminary data.</text>
</comment>
<evidence type="ECO:0000313" key="2">
    <source>
        <dbReference type="Proteomes" id="UP001165960"/>
    </source>
</evidence>
<evidence type="ECO:0000313" key="1">
    <source>
        <dbReference type="EMBL" id="KAJ9066512.1"/>
    </source>
</evidence>
<sequence length="368" mass="38338">MKIVFVAAVVGALVVQKYIVKLKAVTRMQMSAHFVAIDRLAEGRGGVGKVYENLGGMYNARFSRKMLEKVKAMPDVEYVELDQSVHVMMQQQSAPWGLARLSQRQRLWGSSFTYNYSGDGAGVSVYVVDTGIMVGHAEFGGRARFGAKFAGDNDLDEHGHGTHCAGTIGSKTYGVAKNATLVAVRVFDGSGAGTDSGVIAGIDWAVGDKKGSKGNVISMSLGGSKSQALNDAVEAAFARGFVVAVAAGNEGQDACESSPASAPNAITVGASDVSDKRASFSNYGKCVDVFAPGVDIESTWNNGNTNSISGTSMAAPHVAGLAAYFLSQASLTPTQVTAHLVALSTKDIISDSVLGTPNLMAFNGFNAK</sequence>
<accession>A0ACC2SWM7</accession>
<protein>
    <submittedName>
        <fullName evidence="1">Proteinase B</fullName>
        <ecNumber evidence="1">3.4.21.48</ecNumber>
    </submittedName>
</protein>
<keyword evidence="1" id="KW-0378">Hydrolase</keyword>
<dbReference type="Proteomes" id="UP001165960">
    <property type="component" value="Unassembled WGS sequence"/>
</dbReference>
<proteinExistence type="predicted"/>